<dbReference type="InterPro" id="IPR000742">
    <property type="entry name" value="EGF"/>
</dbReference>
<keyword evidence="5" id="KW-0325">Glycoprotein</keyword>
<dbReference type="PROSITE" id="PS01186">
    <property type="entry name" value="EGF_2"/>
    <property type="match status" value="3"/>
</dbReference>
<evidence type="ECO:0000313" key="9">
    <source>
        <dbReference type="Proteomes" id="UP001208570"/>
    </source>
</evidence>
<keyword evidence="3" id="KW-0677">Repeat</keyword>
<reference evidence="8" key="1">
    <citation type="journal article" date="2023" name="Mol. Biol. Evol.">
        <title>Third-Generation Sequencing Reveals the Adaptive Role of the Epigenome in Three Deep-Sea Polychaetes.</title>
        <authorList>
            <person name="Perez M."/>
            <person name="Aroh O."/>
            <person name="Sun Y."/>
            <person name="Lan Y."/>
            <person name="Juniper S.K."/>
            <person name="Young C.R."/>
            <person name="Angers B."/>
            <person name="Qian P.Y."/>
        </authorList>
    </citation>
    <scope>NUCLEOTIDE SEQUENCE</scope>
    <source>
        <strain evidence="8">P08H-3</strain>
    </source>
</reference>
<dbReference type="PANTHER" id="PTHR24049">
    <property type="entry name" value="CRUMBS FAMILY MEMBER"/>
    <property type="match status" value="1"/>
</dbReference>
<sequence>MITLLATLSTTIVINIIMPSRKFTLNLISSSSKDLCGQTTCVYGTCTQTGQYTFQCNCDDGYTGALCDSNINECASTPCNNHGRCTDGIDGYTCSCDRGFSGAQCEINIDDCMPNPCQNFARCTDQANGFTCSCNNGWTGVLCETNIGMSQVSAHFEYQIAAAVVGTSPSESVRGAPEPSRDIFVYRILDVILRII</sequence>
<keyword evidence="2" id="KW-0732">Signal</keyword>
<dbReference type="FunFam" id="2.10.25.10:FF:000004">
    <property type="entry name" value="Neurogenic locus notch 1"/>
    <property type="match status" value="1"/>
</dbReference>
<gene>
    <name evidence="8" type="ORF">LSH36_95g07036</name>
</gene>
<dbReference type="CDD" id="cd00054">
    <property type="entry name" value="EGF_CA"/>
    <property type="match status" value="2"/>
</dbReference>
<dbReference type="Gene3D" id="2.10.25.10">
    <property type="entry name" value="Laminin"/>
    <property type="match status" value="3"/>
</dbReference>
<dbReference type="SMART" id="SM00179">
    <property type="entry name" value="EGF_CA"/>
    <property type="match status" value="3"/>
</dbReference>
<feature type="domain" description="EGF-like" evidence="7">
    <location>
        <begin position="70"/>
        <end position="106"/>
    </location>
</feature>
<dbReference type="Pfam" id="PF00008">
    <property type="entry name" value="EGF"/>
    <property type="match status" value="2"/>
</dbReference>
<dbReference type="PROSITE" id="PS50026">
    <property type="entry name" value="EGF_3"/>
    <property type="match status" value="3"/>
</dbReference>
<dbReference type="InterPro" id="IPR018097">
    <property type="entry name" value="EGF_Ca-bd_CS"/>
</dbReference>
<feature type="disulfide bond" evidence="6">
    <location>
        <begin position="96"/>
        <end position="105"/>
    </location>
</feature>
<evidence type="ECO:0000256" key="5">
    <source>
        <dbReference type="ARBA" id="ARBA00023180"/>
    </source>
</evidence>
<dbReference type="InterPro" id="IPR000152">
    <property type="entry name" value="EGF-type_Asp/Asn_hydroxyl_site"/>
</dbReference>
<dbReference type="PROSITE" id="PS01187">
    <property type="entry name" value="EGF_CA"/>
    <property type="match status" value="2"/>
</dbReference>
<protein>
    <recommendedName>
        <fullName evidence="7">EGF-like domain-containing protein</fullName>
    </recommendedName>
</protein>
<dbReference type="InterPro" id="IPR001881">
    <property type="entry name" value="EGF-like_Ca-bd_dom"/>
</dbReference>
<feature type="disulfide bond" evidence="6">
    <location>
        <begin position="58"/>
        <end position="67"/>
    </location>
</feature>
<proteinExistence type="predicted"/>
<dbReference type="AlphaFoldDB" id="A0AAD9NA80"/>
<dbReference type="InterPro" id="IPR051022">
    <property type="entry name" value="Notch_Cell-Fate_Det"/>
</dbReference>
<evidence type="ECO:0000256" key="2">
    <source>
        <dbReference type="ARBA" id="ARBA00022729"/>
    </source>
</evidence>
<evidence type="ECO:0000256" key="4">
    <source>
        <dbReference type="ARBA" id="ARBA00023157"/>
    </source>
</evidence>
<dbReference type="EMBL" id="JAODUP010000095">
    <property type="protein sequence ID" value="KAK2162625.1"/>
    <property type="molecule type" value="Genomic_DNA"/>
</dbReference>
<feature type="disulfide bond" evidence="6">
    <location>
        <begin position="134"/>
        <end position="143"/>
    </location>
</feature>
<name>A0AAD9NA80_9ANNE</name>
<evidence type="ECO:0000259" key="7">
    <source>
        <dbReference type="PROSITE" id="PS50026"/>
    </source>
</evidence>
<dbReference type="PRINTS" id="PR00010">
    <property type="entry name" value="EGFBLOOD"/>
</dbReference>
<dbReference type="PROSITE" id="PS00022">
    <property type="entry name" value="EGF_1"/>
    <property type="match status" value="3"/>
</dbReference>
<evidence type="ECO:0000313" key="8">
    <source>
        <dbReference type="EMBL" id="KAK2162625.1"/>
    </source>
</evidence>
<dbReference type="SMART" id="SM00181">
    <property type="entry name" value="EGF"/>
    <property type="match status" value="3"/>
</dbReference>
<keyword evidence="4 6" id="KW-1015">Disulfide bond</keyword>
<evidence type="ECO:0000256" key="6">
    <source>
        <dbReference type="PROSITE-ProRule" id="PRU00076"/>
    </source>
</evidence>
<feature type="disulfide bond" evidence="6">
    <location>
        <begin position="36"/>
        <end position="46"/>
    </location>
</feature>
<comment type="caution">
    <text evidence="8">The sequence shown here is derived from an EMBL/GenBank/DDBJ whole genome shotgun (WGS) entry which is preliminary data.</text>
</comment>
<organism evidence="8 9">
    <name type="scientific">Paralvinella palmiformis</name>
    <dbReference type="NCBI Taxonomy" id="53620"/>
    <lineage>
        <taxon>Eukaryota</taxon>
        <taxon>Metazoa</taxon>
        <taxon>Spiralia</taxon>
        <taxon>Lophotrochozoa</taxon>
        <taxon>Annelida</taxon>
        <taxon>Polychaeta</taxon>
        <taxon>Sedentaria</taxon>
        <taxon>Canalipalpata</taxon>
        <taxon>Terebellida</taxon>
        <taxon>Terebelliformia</taxon>
        <taxon>Alvinellidae</taxon>
        <taxon>Paralvinella</taxon>
    </lineage>
</organism>
<dbReference type="SUPFAM" id="SSF57196">
    <property type="entry name" value="EGF/Laminin"/>
    <property type="match status" value="3"/>
</dbReference>
<feature type="domain" description="EGF-like" evidence="7">
    <location>
        <begin position="108"/>
        <end position="144"/>
    </location>
</feature>
<dbReference type="PROSITE" id="PS00010">
    <property type="entry name" value="ASX_HYDROXYL"/>
    <property type="match status" value="2"/>
</dbReference>
<keyword evidence="9" id="KW-1185">Reference proteome</keyword>
<dbReference type="Proteomes" id="UP001208570">
    <property type="component" value="Unassembled WGS sequence"/>
</dbReference>
<keyword evidence="1 6" id="KW-0245">EGF-like domain</keyword>
<dbReference type="FunFam" id="2.10.25.10:FF:000031">
    <property type="entry name" value="neurogenic locus notch homolog protein 3"/>
    <property type="match status" value="1"/>
</dbReference>
<comment type="caution">
    <text evidence="6">Lacks conserved residue(s) required for the propagation of feature annotation.</text>
</comment>
<evidence type="ECO:0000256" key="3">
    <source>
        <dbReference type="ARBA" id="ARBA00022737"/>
    </source>
</evidence>
<evidence type="ECO:0000256" key="1">
    <source>
        <dbReference type="ARBA" id="ARBA00022536"/>
    </source>
</evidence>
<accession>A0AAD9NA80</accession>
<dbReference type="GO" id="GO:0005509">
    <property type="term" value="F:calcium ion binding"/>
    <property type="evidence" value="ECO:0007669"/>
    <property type="project" value="InterPro"/>
</dbReference>
<feature type="domain" description="EGF-like" evidence="7">
    <location>
        <begin position="32"/>
        <end position="68"/>
    </location>
</feature>